<accession>A0A7X0JT61</accession>
<dbReference type="AlphaFoldDB" id="A0A7X0JT61"/>
<dbReference type="GO" id="GO:0016020">
    <property type="term" value="C:membrane"/>
    <property type="evidence" value="ECO:0007669"/>
    <property type="project" value="TreeGrafter"/>
</dbReference>
<dbReference type="Proteomes" id="UP000528457">
    <property type="component" value="Unassembled WGS sequence"/>
</dbReference>
<protein>
    <submittedName>
        <fullName evidence="3">Short-subunit dehydrogenase</fullName>
    </submittedName>
</protein>
<sequence>MKLSGKTILIAGASSGIGRACAIELSRNNNHLIVCARRKDKLEDLAKDIHANGSTAQVEVCDVLDQDNVEALLKRLHESDKPLDLALLNVGDGPAFNMNKVSVTEVRDNLDINYQSLVNFLIPLIALMKNQGHGIIAHTNSLAGFIGLPMQGPYSAAKAACRLLMDSCRIELEQHGLKFVSLYPGFVATERVAEDGIPAPFEISEQEAARYMIRGIEKEKNDVLFPFVTASLVRLARVLPKPLLGYILKKSVPEDY</sequence>
<keyword evidence="2" id="KW-0560">Oxidoreductase</keyword>
<dbReference type="PANTHER" id="PTHR44196:SF3">
    <property type="entry name" value="SHORT CHAIN DEHYDROGENASE FAMILY PROTEIN"/>
    <property type="match status" value="1"/>
</dbReference>
<dbReference type="RefSeq" id="WP_166844821.1">
    <property type="nucleotide sequence ID" value="NZ_JAAONY010000002.1"/>
</dbReference>
<gene>
    <name evidence="3" type="ORF">HNR48_002095</name>
</gene>
<name>A0A7X0JT61_9GAMM</name>
<dbReference type="InterPro" id="IPR002347">
    <property type="entry name" value="SDR_fam"/>
</dbReference>
<organism evidence="3 4">
    <name type="scientific">Pseudoteredinibacter isoporae</name>
    <dbReference type="NCBI Taxonomy" id="570281"/>
    <lineage>
        <taxon>Bacteria</taxon>
        <taxon>Pseudomonadati</taxon>
        <taxon>Pseudomonadota</taxon>
        <taxon>Gammaproteobacteria</taxon>
        <taxon>Cellvibrionales</taxon>
        <taxon>Cellvibrionaceae</taxon>
        <taxon>Pseudoteredinibacter</taxon>
    </lineage>
</organism>
<dbReference type="Pfam" id="PF00106">
    <property type="entry name" value="adh_short"/>
    <property type="match status" value="1"/>
</dbReference>
<evidence type="ECO:0000256" key="2">
    <source>
        <dbReference type="ARBA" id="ARBA00023002"/>
    </source>
</evidence>
<keyword evidence="4" id="KW-1185">Reference proteome</keyword>
<proteinExistence type="inferred from homology"/>
<dbReference type="GO" id="GO:0016491">
    <property type="term" value="F:oxidoreductase activity"/>
    <property type="evidence" value="ECO:0007669"/>
    <property type="project" value="UniProtKB-KW"/>
</dbReference>
<dbReference type="EMBL" id="JACHHT010000002">
    <property type="protein sequence ID" value="MBB6521810.1"/>
    <property type="molecule type" value="Genomic_DNA"/>
</dbReference>
<dbReference type="InterPro" id="IPR036291">
    <property type="entry name" value="NAD(P)-bd_dom_sf"/>
</dbReference>
<dbReference type="SUPFAM" id="SSF51735">
    <property type="entry name" value="NAD(P)-binding Rossmann-fold domains"/>
    <property type="match status" value="1"/>
</dbReference>
<reference evidence="3 4" key="1">
    <citation type="submission" date="2020-08" db="EMBL/GenBank/DDBJ databases">
        <title>Genomic Encyclopedia of Type Strains, Phase IV (KMG-IV): sequencing the most valuable type-strain genomes for metagenomic binning, comparative biology and taxonomic classification.</title>
        <authorList>
            <person name="Goeker M."/>
        </authorList>
    </citation>
    <scope>NUCLEOTIDE SEQUENCE [LARGE SCALE GENOMIC DNA]</scope>
    <source>
        <strain evidence="3 4">DSM 22368</strain>
    </source>
</reference>
<dbReference type="Gene3D" id="3.40.50.720">
    <property type="entry name" value="NAD(P)-binding Rossmann-like Domain"/>
    <property type="match status" value="1"/>
</dbReference>
<comment type="similarity">
    <text evidence="1">Belongs to the short-chain dehydrogenases/reductases (SDR) family.</text>
</comment>
<evidence type="ECO:0000256" key="1">
    <source>
        <dbReference type="ARBA" id="ARBA00006484"/>
    </source>
</evidence>
<evidence type="ECO:0000313" key="3">
    <source>
        <dbReference type="EMBL" id="MBB6521810.1"/>
    </source>
</evidence>
<dbReference type="PANTHER" id="PTHR44196">
    <property type="entry name" value="DEHYDROGENASE/REDUCTASE SDR FAMILY MEMBER 7B"/>
    <property type="match status" value="1"/>
</dbReference>
<dbReference type="InParanoid" id="A0A7X0JT61"/>
<evidence type="ECO:0000313" key="4">
    <source>
        <dbReference type="Proteomes" id="UP000528457"/>
    </source>
</evidence>
<dbReference type="PRINTS" id="PR00081">
    <property type="entry name" value="GDHRDH"/>
</dbReference>
<comment type="caution">
    <text evidence="3">The sequence shown here is derived from an EMBL/GenBank/DDBJ whole genome shotgun (WGS) entry which is preliminary data.</text>
</comment>